<keyword evidence="3" id="KW-1185">Reference proteome</keyword>
<evidence type="ECO:0000313" key="3">
    <source>
        <dbReference type="Proteomes" id="UP000032946"/>
    </source>
</evidence>
<proteinExistence type="predicted"/>
<evidence type="ECO:0000256" key="1">
    <source>
        <dbReference type="SAM" id="Phobius"/>
    </source>
</evidence>
<dbReference type="Proteomes" id="UP000032946">
    <property type="component" value="Chromosome"/>
</dbReference>
<name>A0A9P1KG84_9CYAN</name>
<gene>
    <name evidence="2" type="ORF">ARTHRO_40707</name>
</gene>
<accession>A0A9P1KG84</accession>
<feature type="transmembrane region" description="Helical" evidence="1">
    <location>
        <begin position="5"/>
        <end position="25"/>
    </location>
</feature>
<feature type="transmembrane region" description="Helical" evidence="1">
    <location>
        <begin position="183"/>
        <end position="201"/>
    </location>
</feature>
<keyword evidence="1" id="KW-0812">Transmembrane</keyword>
<keyword evidence="1" id="KW-0472">Membrane</keyword>
<keyword evidence="1" id="KW-1133">Transmembrane helix</keyword>
<feature type="transmembrane region" description="Helical" evidence="1">
    <location>
        <begin position="102"/>
        <end position="122"/>
    </location>
</feature>
<protein>
    <submittedName>
        <fullName evidence="2">Uncharacterized protein</fullName>
    </submittedName>
</protein>
<feature type="transmembrane region" description="Helical" evidence="1">
    <location>
        <begin position="142"/>
        <end position="163"/>
    </location>
</feature>
<dbReference type="EMBL" id="FO818640">
    <property type="protein sequence ID" value="CDM96300.1"/>
    <property type="molecule type" value="Genomic_DNA"/>
</dbReference>
<feature type="transmembrane region" description="Helical" evidence="1">
    <location>
        <begin position="37"/>
        <end position="58"/>
    </location>
</feature>
<reference evidence="2 3" key="1">
    <citation type="submission" date="2014-02" db="EMBL/GenBank/DDBJ databases">
        <authorList>
            <person name="Genoscope - CEA"/>
        </authorList>
    </citation>
    <scope>NUCLEOTIDE SEQUENCE [LARGE SCALE GENOMIC DNA]</scope>
    <source>
        <strain evidence="2 3">PCC 8005</strain>
    </source>
</reference>
<organism evidence="2 3">
    <name type="scientific">Limnospira indica PCC 8005</name>
    <dbReference type="NCBI Taxonomy" id="376219"/>
    <lineage>
        <taxon>Bacteria</taxon>
        <taxon>Bacillati</taxon>
        <taxon>Cyanobacteriota</taxon>
        <taxon>Cyanophyceae</taxon>
        <taxon>Oscillatoriophycideae</taxon>
        <taxon>Oscillatoriales</taxon>
        <taxon>Sirenicapillariaceae</taxon>
        <taxon>Limnospira</taxon>
    </lineage>
</organism>
<dbReference type="AlphaFoldDB" id="A0A9P1KG84"/>
<sequence>MRLYFYILAGLISALLGWNIAQVFLSDFGWLQGFPEIVLFPCMAISLAIGSVTNEIFISNPTRPKLSVRMLRVPLMLAFMVGLIAGGIAGGISQILFDPSLAIPPVIIRVFGWLVVGGSVGLAEGLSWRFHSLEAGNPKRFYLRLFISILAASIASLIAAGIFELMRLLRLMPAAFKPYEDPLGFAVLGLCLGVAFAITNASPTYLPALRAGSGFEYQEEEYQDISVLDEDSEDDDPKINSSMLRFITYRSHDEFDDDEKIEEGMSIELPRRGMIRIGSSVKSENKADIYLPHLLPYLANIKIEGNRAFLTPHQRQFLKIAINGTKLRSRRKVSLKHNYVITFYTEPSESFKVPKFYRFVFYNRFFDPMA</sequence>
<feature type="transmembrane region" description="Helical" evidence="1">
    <location>
        <begin position="70"/>
        <end position="96"/>
    </location>
</feature>
<evidence type="ECO:0000313" key="2">
    <source>
        <dbReference type="EMBL" id="CDM96300.1"/>
    </source>
</evidence>
<dbReference type="RefSeq" id="WP_008051086.1">
    <property type="nucleotide sequence ID" value="NZ_FO818640.1"/>
</dbReference>